<accession>A0ACB7XMY5</accession>
<evidence type="ECO:0000313" key="2">
    <source>
        <dbReference type="Proteomes" id="UP000828048"/>
    </source>
</evidence>
<sequence length="547" mass="61270">MLLKITSFLLLRSVRLGNHNFFALDEDGFQHLSELEVDNCLDLECLVNTSDSYQAKEAFCALKILRLSYLPQLMHLWKGPTQLACLRNLMKVSVYECPKLKHCVFSLAIARNLVHLQDIKVSFCYELEVIVSNIGGGEHEIESTVAEQEDEIVFPELKSLNLWGLPKFTDFHKAKNAIKVPRLKSLELQEIPKLNCLCLPSRSNYDASIQPLFNNKDTLSTLEELHVTELNDLREIWPGDLQAKLKRIEVYGCDKLPNILFPSNLIQCMQKLELLGVAMCKSVEVAFDLSRLYVDEKGDGPAAAIALPCLATLRFLNLPNLKHVWANYPPTILQGFQNLKSVYVVNCGSLRILFSPFVARLLVNLRELYIASCGAMVAIIGWEQEEEEDDGFRIDTSIFPQLAILGLWDLKLLTSFCPQACTFQGSVLEYVEIRNCPAMESLPSAVQRVINEQGFDFGIDEALDDFSHPFATPNAFVASCANITADTTPLTTPRVRALDNDNDDDERVRWMLSEHFESGSDGFAAPPPIDDGSSRGCGLISTDADEV</sequence>
<evidence type="ECO:0000313" key="1">
    <source>
        <dbReference type="EMBL" id="KAH7842257.1"/>
    </source>
</evidence>
<organism evidence="1 2">
    <name type="scientific">Vaccinium darrowii</name>
    <dbReference type="NCBI Taxonomy" id="229202"/>
    <lineage>
        <taxon>Eukaryota</taxon>
        <taxon>Viridiplantae</taxon>
        <taxon>Streptophyta</taxon>
        <taxon>Embryophyta</taxon>
        <taxon>Tracheophyta</taxon>
        <taxon>Spermatophyta</taxon>
        <taxon>Magnoliopsida</taxon>
        <taxon>eudicotyledons</taxon>
        <taxon>Gunneridae</taxon>
        <taxon>Pentapetalae</taxon>
        <taxon>asterids</taxon>
        <taxon>Ericales</taxon>
        <taxon>Ericaceae</taxon>
        <taxon>Vaccinioideae</taxon>
        <taxon>Vaccinieae</taxon>
        <taxon>Vaccinium</taxon>
    </lineage>
</organism>
<gene>
    <name evidence="1" type="ORF">Vadar_003304</name>
</gene>
<protein>
    <submittedName>
        <fullName evidence="1">Uncharacterized protein</fullName>
    </submittedName>
</protein>
<dbReference type="EMBL" id="CM037151">
    <property type="protein sequence ID" value="KAH7842257.1"/>
    <property type="molecule type" value="Genomic_DNA"/>
</dbReference>
<keyword evidence="2" id="KW-1185">Reference proteome</keyword>
<reference evidence="1 2" key="1">
    <citation type="journal article" date="2021" name="Hortic Res">
        <title>High-quality reference genome and annotation aids understanding of berry development for evergreen blueberry (Vaccinium darrowii).</title>
        <authorList>
            <person name="Yu J."/>
            <person name="Hulse-Kemp A.M."/>
            <person name="Babiker E."/>
            <person name="Staton M."/>
        </authorList>
    </citation>
    <scope>NUCLEOTIDE SEQUENCE [LARGE SCALE GENOMIC DNA]</scope>
    <source>
        <strain evidence="2">cv. NJ 8807/NJ 8810</strain>
        <tissue evidence="1">Young leaf</tissue>
    </source>
</reference>
<dbReference type="Proteomes" id="UP000828048">
    <property type="component" value="Chromosome 1"/>
</dbReference>
<comment type="caution">
    <text evidence="1">The sequence shown here is derived from an EMBL/GenBank/DDBJ whole genome shotgun (WGS) entry which is preliminary data.</text>
</comment>
<proteinExistence type="predicted"/>
<name>A0ACB7XMY5_9ERIC</name>